<dbReference type="InterPro" id="IPR013740">
    <property type="entry name" value="Redoxin"/>
</dbReference>
<feature type="chain" id="PRO_5010409374" evidence="1">
    <location>
        <begin position="29"/>
        <end position="173"/>
    </location>
</feature>
<dbReference type="EMBL" id="JRKN01000017">
    <property type="protein sequence ID" value="KGJ03786.1"/>
    <property type="molecule type" value="Genomic_DNA"/>
</dbReference>
<dbReference type="Pfam" id="PF08534">
    <property type="entry name" value="Redoxin"/>
    <property type="match status" value="1"/>
</dbReference>
<dbReference type="eggNOG" id="COG0526">
    <property type="taxonomic scope" value="Bacteria"/>
</dbReference>
<feature type="domain" description="Thioredoxin" evidence="2">
    <location>
        <begin position="28"/>
        <end position="173"/>
    </location>
</feature>
<evidence type="ECO:0000313" key="4">
    <source>
        <dbReference type="EMBL" id="SFA56861.1"/>
    </source>
</evidence>
<name>A0A099F0K8_9RHOB</name>
<accession>A0A099F0K8</accession>
<dbReference type="STRING" id="376733.SAMN04487972_11616"/>
<dbReference type="Proteomes" id="UP000029846">
    <property type="component" value="Unassembled WGS sequence"/>
</dbReference>
<feature type="signal peptide" evidence="1">
    <location>
        <begin position="1"/>
        <end position="28"/>
    </location>
</feature>
<evidence type="ECO:0000259" key="2">
    <source>
        <dbReference type="PROSITE" id="PS51352"/>
    </source>
</evidence>
<keyword evidence="1" id="KW-0732">Signal</keyword>
<dbReference type="InterPro" id="IPR013766">
    <property type="entry name" value="Thioredoxin_domain"/>
</dbReference>
<dbReference type="InterPro" id="IPR036249">
    <property type="entry name" value="Thioredoxin-like_sf"/>
</dbReference>
<keyword evidence="4" id="KW-0413">Isomerase</keyword>
<dbReference type="SUPFAM" id="SSF52833">
    <property type="entry name" value="Thioredoxin-like"/>
    <property type="match status" value="1"/>
</dbReference>
<dbReference type="AlphaFoldDB" id="A0A099F0K8"/>
<proteinExistence type="predicted"/>
<dbReference type="Proteomes" id="UP000182312">
    <property type="component" value="Unassembled WGS sequence"/>
</dbReference>
<evidence type="ECO:0000313" key="3">
    <source>
        <dbReference type="EMBL" id="KGJ03786.1"/>
    </source>
</evidence>
<dbReference type="OrthoDB" id="9811352at2"/>
<reference evidence="4 6" key="3">
    <citation type="submission" date="2016-10" db="EMBL/GenBank/DDBJ databases">
        <authorList>
            <person name="de Groot N.N."/>
        </authorList>
    </citation>
    <scope>NUCLEOTIDE SEQUENCE [LARGE SCALE GENOMIC DNA]</scope>
    <source>
        <strain evidence="4 6">CGMCC 1.6117</strain>
    </source>
</reference>
<dbReference type="InterPro" id="IPR006311">
    <property type="entry name" value="TAT_signal"/>
</dbReference>
<sequence length="173" mass="19326">MRFSNRRDFLTIAAAGLVATMLPRSVRAGPGDTAPEFTGLENWINSEPLSMAGLRGRVVLVDFWTFGCSNCVATLPFLTAWHAEMAEKGLTIVGVHTPEFPFERDLGALEKAVGRHGIEYPVSQDNSYATWLAYEVRYWPTSVIVDRDGKIFKYHEGDRGMEKLGDELRAMLV</sequence>
<evidence type="ECO:0000313" key="5">
    <source>
        <dbReference type="Proteomes" id="UP000029846"/>
    </source>
</evidence>
<dbReference type="PROSITE" id="PS51352">
    <property type="entry name" value="THIOREDOXIN_2"/>
    <property type="match status" value="1"/>
</dbReference>
<dbReference type="PROSITE" id="PS51318">
    <property type="entry name" value="TAT"/>
    <property type="match status" value="1"/>
</dbReference>
<protein>
    <submittedName>
        <fullName evidence="4">Thiol-disulfide isomerase or thioredoxin</fullName>
    </submittedName>
</protein>
<gene>
    <name evidence="3" type="ORF">IT41_12665</name>
    <name evidence="4" type="ORF">SAMN04487972_11616</name>
</gene>
<dbReference type="Gene3D" id="3.40.30.10">
    <property type="entry name" value="Glutaredoxin"/>
    <property type="match status" value="1"/>
</dbReference>
<dbReference type="InterPro" id="IPR050553">
    <property type="entry name" value="Thioredoxin_ResA/DsbE_sf"/>
</dbReference>
<dbReference type="GO" id="GO:0016853">
    <property type="term" value="F:isomerase activity"/>
    <property type="evidence" value="ECO:0007669"/>
    <property type="project" value="UniProtKB-KW"/>
</dbReference>
<reference evidence="3 5" key="1">
    <citation type="submission" date="2014-09" db="EMBL/GenBank/DDBJ databases">
        <authorList>
            <person name="McGinnis J.M."/>
            <person name="Wolfgang W.J."/>
        </authorList>
    </citation>
    <scope>NUCLEOTIDE SEQUENCE [LARGE SCALE GENOMIC DNA]</scope>
    <source>
        <strain evidence="3 5">JCM 14014</strain>
    </source>
</reference>
<dbReference type="PANTHER" id="PTHR42852:SF13">
    <property type="entry name" value="PROTEIN DIPZ"/>
    <property type="match status" value="1"/>
</dbReference>
<evidence type="ECO:0000313" key="6">
    <source>
        <dbReference type="Proteomes" id="UP000182312"/>
    </source>
</evidence>
<dbReference type="EMBL" id="FOJO01000016">
    <property type="protein sequence ID" value="SFA56861.1"/>
    <property type="molecule type" value="Genomic_DNA"/>
</dbReference>
<evidence type="ECO:0000256" key="1">
    <source>
        <dbReference type="SAM" id="SignalP"/>
    </source>
</evidence>
<dbReference type="PANTHER" id="PTHR42852">
    <property type="entry name" value="THIOL:DISULFIDE INTERCHANGE PROTEIN DSBE"/>
    <property type="match status" value="1"/>
</dbReference>
<reference evidence="3 5" key="2">
    <citation type="submission" date="2014-10" db="EMBL/GenBank/DDBJ databases">
        <title>Paracoccus sanguinis sp. nov., isolated from clinical specimens of New York State patients.</title>
        <authorList>
            <person name="Mingle L.A."/>
            <person name="Cole J.A."/>
            <person name="Lapierre P."/>
            <person name="Musser K.A."/>
        </authorList>
    </citation>
    <scope>NUCLEOTIDE SEQUENCE [LARGE SCALE GENOMIC DNA]</scope>
    <source>
        <strain evidence="3 5">JCM 14014</strain>
    </source>
</reference>
<organism evidence="3 5">
    <name type="scientific">Paracoccus halophilus</name>
    <dbReference type="NCBI Taxonomy" id="376733"/>
    <lineage>
        <taxon>Bacteria</taxon>
        <taxon>Pseudomonadati</taxon>
        <taxon>Pseudomonadota</taxon>
        <taxon>Alphaproteobacteria</taxon>
        <taxon>Rhodobacterales</taxon>
        <taxon>Paracoccaceae</taxon>
        <taxon>Paracoccus</taxon>
    </lineage>
</organism>
<dbReference type="GO" id="GO:0016491">
    <property type="term" value="F:oxidoreductase activity"/>
    <property type="evidence" value="ECO:0007669"/>
    <property type="project" value="InterPro"/>
</dbReference>
<keyword evidence="5" id="KW-1185">Reference proteome</keyword>